<dbReference type="Pfam" id="PF03140">
    <property type="entry name" value="DUF247"/>
    <property type="match status" value="1"/>
</dbReference>
<name>A0AAV0F2X5_9ASTE</name>
<dbReference type="Proteomes" id="UP001152523">
    <property type="component" value="Unassembled WGS sequence"/>
</dbReference>
<proteinExistence type="predicted"/>
<gene>
    <name evidence="1" type="ORF">CEPIT_LOCUS30151</name>
</gene>
<sequence>MSNILQAPDDVAMLRARGVIKGKLDDVEVVEIFNGIGKSVGNLKPKECASRKVVKQVKEMVEECVEEIVEVCGEEGYEWCRVDKEACAMGIGLKGLLYLFMDMLLVLQIMQAFCQVYGCNKGGSEAKAMSSLCEGSVWLDIMAFLCGYYCIISRSSYSVFVMF</sequence>
<evidence type="ECO:0000313" key="2">
    <source>
        <dbReference type="Proteomes" id="UP001152523"/>
    </source>
</evidence>
<comment type="caution">
    <text evidence="1">The sequence shown here is derived from an EMBL/GenBank/DDBJ whole genome shotgun (WGS) entry which is preliminary data.</text>
</comment>
<dbReference type="AlphaFoldDB" id="A0AAV0F2X5"/>
<dbReference type="InterPro" id="IPR004158">
    <property type="entry name" value="DUF247_pln"/>
</dbReference>
<protein>
    <submittedName>
        <fullName evidence="1">Uncharacterized protein</fullName>
    </submittedName>
</protein>
<evidence type="ECO:0000313" key="1">
    <source>
        <dbReference type="EMBL" id="CAH9129819.1"/>
    </source>
</evidence>
<organism evidence="1 2">
    <name type="scientific">Cuscuta epithymum</name>
    <dbReference type="NCBI Taxonomy" id="186058"/>
    <lineage>
        <taxon>Eukaryota</taxon>
        <taxon>Viridiplantae</taxon>
        <taxon>Streptophyta</taxon>
        <taxon>Embryophyta</taxon>
        <taxon>Tracheophyta</taxon>
        <taxon>Spermatophyta</taxon>
        <taxon>Magnoliopsida</taxon>
        <taxon>eudicotyledons</taxon>
        <taxon>Gunneridae</taxon>
        <taxon>Pentapetalae</taxon>
        <taxon>asterids</taxon>
        <taxon>lamiids</taxon>
        <taxon>Solanales</taxon>
        <taxon>Convolvulaceae</taxon>
        <taxon>Cuscuteae</taxon>
        <taxon>Cuscuta</taxon>
        <taxon>Cuscuta subgen. Cuscuta</taxon>
    </lineage>
</organism>
<reference evidence="1" key="1">
    <citation type="submission" date="2022-07" db="EMBL/GenBank/DDBJ databases">
        <authorList>
            <person name="Macas J."/>
            <person name="Novak P."/>
            <person name="Neumann P."/>
        </authorList>
    </citation>
    <scope>NUCLEOTIDE SEQUENCE</scope>
</reference>
<accession>A0AAV0F2X5</accession>
<keyword evidence="2" id="KW-1185">Reference proteome</keyword>
<dbReference type="EMBL" id="CAMAPF010000956">
    <property type="protein sequence ID" value="CAH9129819.1"/>
    <property type="molecule type" value="Genomic_DNA"/>
</dbReference>